<dbReference type="AlphaFoldDB" id="A0A8H8R1H3"/>
<keyword evidence="8" id="KW-0756">Sterol biosynthesis</keyword>
<evidence type="ECO:0000256" key="10">
    <source>
        <dbReference type="ARBA" id="ARBA00023136"/>
    </source>
</evidence>
<evidence type="ECO:0000256" key="13">
    <source>
        <dbReference type="SAM" id="Phobius"/>
    </source>
</evidence>
<keyword evidence="12" id="KW-0753">Steroid metabolism</keyword>
<dbReference type="PANTHER" id="PTHR15451:SF19">
    <property type="entry name" value="ERGOSTEROL BIOSYNTHETIC PROTEIN 28 HOMOLOG"/>
    <property type="match status" value="1"/>
</dbReference>
<dbReference type="GO" id="GO:0016126">
    <property type="term" value="P:sterol biosynthetic process"/>
    <property type="evidence" value="ECO:0007669"/>
    <property type="project" value="UniProtKB-KW"/>
</dbReference>
<evidence type="ECO:0000256" key="8">
    <source>
        <dbReference type="ARBA" id="ARBA00023011"/>
    </source>
</evidence>
<dbReference type="RefSeq" id="XP_031004483.1">
    <property type="nucleotide sequence ID" value="XM_031150861.1"/>
</dbReference>
<evidence type="ECO:0000256" key="4">
    <source>
        <dbReference type="ARBA" id="ARBA00022692"/>
    </source>
</evidence>
<dbReference type="GeneID" id="41986117"/>
<keyword evidence="15" id="KW-1185">Reference proteome</keyword>
<dbReference type="Proteomes" id="UP000431533">
    <property type="component" value="Unassembled WGS sequence"/>
</dbReference>
<keyword evidence="9" id="KW-0443">Lipid metabolism</keyword>
<name>A0A8H8R1H3_9HELO</name>
<dbReference type="GO" id="GO:0030674">
    <property type="term" value="F:protein-macromolecule adaptor activity"/>
    <property type="evidence" value="ECO:0007669"/>
    <property type="project" value="TreeGrafter"/>
</dbReference>
<feature type="transmembrane region" description="Helical" evidence="13">
    <location>
        <begin position="91"/>
        <end position="110"/>
    </location>
</feature>
<gene>
    <name evidence="14" type="primary">ERG28_0</name>
    <name evidence="14" type="ORF">LHYA1_G005919</name>
</gene>
<evidence type="ECO:0000313" key="15">
    <source>
        <dbReference type="Proteomes" id="UP000431533"/>
    </source>
</evidence>
<evidence type="ECO:0000256" key="11">
    <source>
        <dbReference type="ARBA" id="ARBA00023166"/>
    </source>
</evidence>
<protein>
    <submittedName>
        <fullName evidence="14">Ergosterol biosynthetic protein</fullName>
    </submittedName>
</protein>
<dbReference type="GO" id="GO:0005789">
    <property type="term" value="C:endoplasmic reticulum membrane"/>
    <property type="evidence" value="ECO:0007669"/>
    <property type="project" value="UniProtKB-SubCell"/>
</dbReference>
<keyword evidence="4 13" id="KW-0812">Transmembrane</keyword>
<reference evidence="14 15" key="1">
    <citation type="submission" date="2018-05" db="EMBL/GenBank/DDBJ databases">
        <title>Genome sequencing and assembly of the regulated plant pathogen Lachnellula willkommii and related sister species for the development of diagnostic species identification markers.</title>
        <authorList>
            <person name="Giroux E."/>
            <person name="Bilodeau G."/>
        </authorList>
    </citation>
    <scope>NUCLEOTIDE SEQUENCE [LARGE SCALE GENOMIC DNA]</scope>
    <source>
        <strain evidence="14 15">CBS 185.66</strain>
    </source>
</reference>
<evidence type="ECO:0000256" key="6">
    <source>
        <dbReference type="ARBA" id="ARBA00022955"/>
    </source>
</evidence>
<organism evidence="14 15">
    <name type="scientific">Lachnellula hyalina</name>
    <dbReference type="NCBI Taxonomy" id="1316788"/>
    <lineage>
        <taxon>Eukaryota</taxon>
        <taxon>Fungi</taxon>
        <taxon>Dikarya</taxon>
        <taxon>Ascomycota</taxon>
        <taxon>Pezizomycotina</taxon>
        <taxon>Leotiomycetes</taxon>
        <taxon>Helotiales</taxon>
        <taxon>Lachnaceae</taxon>
        <taxon>Lachnellula</taxon>
    </lineage>
</organism>
<evidence type="ECO:0000256" key="9">
    <source>
        <dbReference type="ARBA" id="ARBA00023098"/>
    </source>
</evidence>
<keyword evidence="5" id="KW-0256">Endoplasmic reticulum</keyword>
<keyword evidence="10 13" id="KW-0472">Membrane</keyword>
<keyword evidence="6" id="KW-0752">Steroid biosynthesis</keyword>
<evidence type="ECO:0000256" key="7">
    <source>
        <dbReference type="ARBA" id="ARBA00022989"/>
    </source>
</evidence>
<comment type="similarity">
    <text evidence="2">Belongs to the ERG28 family.</text>
</comment>
<sequence length="119" mass="12686">MTSAASVFNTVACYTSPAIARRTYQGPAARAEATPLSARLFGTWTLLASIVRAYAAYNIDDKGIYAVALSTYALALAHFTSESLLYKTMSFANGLAVPFSVASLTLVWMVTQSSHYTAG</sequence>
<keyword evidence="7 13" id="KW-1133">Transmembrane helix</keyword>
<keyword evidence="3" id="KW-0444">Lipid biosynthesis</keyword>
<evidence type="ECO:0000313" key="14">
    <source>
        <dbReference type="EMBL" id="TVY25695.1"/>
    </source>
</evidence>
<evidence type="ECO:0000256" key="5">
    <source>
        <dbReference type="ARBA" id="ARBA00022824"/>
    </source>
</evidence>
<keyword evidence="11" id="KW-1207">Sterol metabolism</keyword>
<comment type="caution">
    <text evidence="14">The sequence shown here is derived from an EMBL/GenBank/DDBJ whole genome shotgun (WGS) entry which is preliminary data.</text>
</comment>
<dbReference type="Pfam" id="PF03694">
    <property type="entry name" value="Erg28"/>
    <property type="match status" value="1"/>
</dbReference>
<feature type="transmembrane region" description="Helical" evidence="13">
    <location>
        <begin position="63"/>
        <end position="79"/>
    </location>
</feature>
<dbReference type="PANTHER" id="PTHR15451">
    <property type="entry name" value="ERGOSTEROL BIOSYNTHETIC PROTEIN 28-RELATED"/>
    <property type="match status" value="1"/>
</dbReference>
<comment type="subcellular location">
    <subcellularLocation>
        <location evidence="1">Endoplasmic reticulum membrane</location>
        <topology evidence="1">Multi-pass membrane protein</topology>
    </subcellularLocation>
</comment>
<proteinExistence type="inferred from homology"/>
<evidence type="ECO:0000256" key="2">
    <source>
        <dbReference type="ARBA" id="ARBA00005377"/>
    </source>
</evidence>
<evidence type="ECO:0000256" key="1">
    <source>
        <dbReference type="ARBA" id="ARBA00004477"/>
    </source>
</evidence>
<evidence type="ECO:0000256" key="12">
    <source>
        <dbReference type="ARBA" id="ARBA00023221"/>
    </source>
</evidence>
<dbReference type="EMBL" id="QGMH01000088">
    <property type="protein sequence ID" value="TVY25695.1"/>
    <property type="molecule type" value="Genomic_DNA"/>
</dbReference>
<evidence type="ECO:0000256" key="3">
    <source>
        <dbReference type="ARBA" id="ARBA00022516"/>
    </source>
</evidence>
<dbReference type="OrthoDB" id="6485510at2759"/>
<dbReference type="InterPro" id="IPR005352">
    <property type="entry name" value="Erg28"/>
</dbReference>
<accession>A0A8H8R1H3</accession>